<dbReference type="RefSeq" id="WP_103871501.1">
    <property type="nucleotide sequence ID" value="NZ_FNUY01000002.1"/>
</dbReference>
<dbReference type="PANTHER" id="PTHR35145:SF1">
    <property type="entry name" value="CYTOPLASMIC PROTEIN"/>
    <property type="match status" value="1"/>
</dbReference>
<accession>A0A1H5VDY9</accession>
<dbReference type="AlphaFoldDB" id="A0A1H5VDY9"/>
<reference evidence="1 2" key="1">
    <citation type="submission" date="2016-10" db="EMBL/GenBank/DDBJ databases">
        <authorList>
            <person name="de Groot N.N."/>
        </authorList>
    </citation>
    <scope>NUCLEOTIDE SEQUENCE [LARGE SCALE GENOMIC DNA]</scope>
    <source>
        <strain evidence="1 2">DSM 26656</strain>
    </source>
</reference>
<keyword evidence="1" id="KW-0238">DNA-binding</keyword>
<evidence type="ECO:0000313" key="1">
    <source>
        <dbReference type="EMBL" id="SEF85011.1"/>
    </source>
</evidence>
<dbReference type="InterPro" id="IPR038056">
    <property type="entry name" value="YjbR-like_sf"/>
</dbReference>
<dbReference type="SUPFAM" id="SSF142906">
    <property type="entry name" value="YjbR-like"/>
    <property type="match status" value="1"/>
</dbReference>
<name>A0A1H5VDY9_9HYPH</name>
<proteinExistence type="predicted"/>
<keyword evidence="2" id="KW-1185">Reference proteome</keyword>
<dbReference type="Pfam" id="PF04237">
    <property type="entry name" value="YjbR"/>
    <property type="match status" value="1"/>
</dbReference>
<dbReference type="InterPro" id="IPR007351">
    <property type="entry name" value="YjbR"/>
</dbReference>
<dbReference type="GO" id="GO:0003677">
    <property type="term" value="F:DNA binding"/>
    <property type="evidence" value="ECO:0007669"/>
    <property type="project" value="UniProtKB-KW"/>
</dbReference>
<dbReference type="Proteomes" id="UP000236743">
    <property type="component" value="Unassembled WGS sequence"/>
</dbReference>
<organism evidence="1 2">
    <name type="scientific">Bosea lathyri</name>
    <dbReference type="NCBI Taxonomy" id="1036778"/>
    <lineage>
        <taxon>Bacteria</taxon>
        <taxon>Pseudomonadati</taxon>
        <taxon>Pseudomonadota</taxon>
        <taxon>Alphaproteobacteria</taxon>
        <taxon>Hyphomicrobiales</taxon>
        <taxon>Boseaceae</taxon>
        <taxon>Bosea</taxon>
    </lineage>
</organism>
<dbReference type="PANTHER" id="PTHR35145">
    <property type="entry name" value="CYTOPLASMIC PROTEIN-RELATED"/>
    <property type="match status" value="1"/>
</dbReference>
<dbReference type="EMBL" id="FNUY01000002">
    <property type="protein sequence ID" value="SEF85011.1"/>
    <property type="molecule type" value="Genomic_DNA"/>
</dbReference>
<evidence type="ECO:0000313" key="2">
    <source>
        <dbReference type="Proteomes" id="UP000236743"/>
    </source>
</evidence>
<dbReference type="InterPro" id="IPR058532">
    <property type="entry name" value="YjbR/MT2646/Rv2570-like"/>
</dbReference>
<gene>
    <name evidence="1" type="ORF">SAMN04488115_102252</name>
</gene>
<sequence>MNPDNYNAFCASLEATSHVVQWGGAHVWKVGGKVFAIAGWSSGERLAVTFKCSEIAFDILKEQPGLRPAPYLASRGMSWIQRQTDESMSDAVLKDYLRESHRLVARKLPKRLRVELGMDA</sequence>
<dbReference type="OrthoDB" id="9804614at2"/>
<protein>
    <submittedName>
        <fullName evidence="1">Predicted DNA-binding protein, MmcQ/YjbR family</fullName>
    </submittedName>
</protein>
<dbReference type="Gene3D" id="3.90.1150.30">
    <property type="match status" value="1"/>
</dbReference>